<sequence length="90" mass="10497">MEAPGVRALFPVSPLAWWLMGRALPYWLPTTFLHMGTYRPEQVAIVVRYRGEPTMRVRWARLLRAAIRSEARQRSIRRFGAGHYVGEDGW</sequence>
<dbReference type="EMBL" id="LAZR01008764">
    <property type="protein sequence ID" value="KKM76689.1"/>
    <property type="molecule type" value="Genomic_DNA"/>
</dbReference>
<proteinExistence type="predicted"/>
<protein>
    <submittedName>
        <fullName evidence="1">Uncharacterized protein</fullName>
    </submittedName>
</protein>
<reference evidence="1" key="1">
    <citation type="journal article" date="2015" name="Nature">
        <title>Complex archaea that bridge the gap between prokaryotes and eukaryotes.</title>
        <authorList>
            <person name="Spang A."/>
            <person name="Saw J.H."/>
            <person name="Jorgensen S.L."/>
            <person name="Zaremba-Niedzwiedzka K."/>
            <person name="Martijn J."/>
            <person name="Lind A.E."/>
            <person name="van Eijk R."/>
            <person name="Schleper C."/>
            <person name="Guy L."/>
            <person name="Ettema T.J."/>
        </authorList>
    </citation>
    <scope>NUCLEOTIDE SEQUENCE</scope>
</reference>
<name>A0A0F9K3L7_9ZZZZ</name>
<gene>
    <name evidence="1" type="ORF">LCGC14_1377620</name>
</gene>
<comment type="caution">
    <text evidence="1">The sequence shown here is derived from an EMBL/GenBank/DDBJ whole genome shotgun (WGS) entry which is preliminary data.</text>
</comment>
<accession>A0A0F9K3L7</accession>
<dbReference type="AlphaFoldDB" id="A0A0F9K3L7"/>
<organism evidence="1">
    <name type="scientific">marine sediment metagenome</name>
    <dbReference type="NCBI Taxonomy" id="412755"/>
    <lineage>
        <taxon>unclassified sequences</taxon>
        <taxon>metagenomes</taxon>
        <taxon>ecological metagenomes</taxon>
    </lineage>
</organism>
<evidence type="ECO:0000313" key="1">
    <source>
        <dbReference type="EMBL" id="KKM76689.1"/>
    </source>
</evidence>